<keyword evidence="3" id="KW-0808">Transferase</keyword>
<dbReference type="InterPro" id="IPR015422">
    <property type="entry name" value="PyrdxlP-dep_Trfase_small"/>
</dbReference>
<keyword evidence="11" id="KW-1185">Reference proteome</keyword>
<evidence type="ECO:0000256" key="2">
    <source>
        <dbReference type="ARBA" id="ARBA00006490"/>
    </source>
</evidence>
<dbReference type="InterPro" id="IPR015424">
    <property type="entry name" value="PyrdxlP-dep_Trfase"/>
</dbReference>
<comment type="cofactor">
    <cofactor evidence="1">
        <name>pyridoxal 5'-phosphate</name>
        <dbReference type="ChEBI" id="CHEBI:597326"/>
    </cofactor>
</comment>
<name>A0A383VU94_TETOB</name>
<dbReference type="Gene3D" id="3.40.640.10">
    <property type="entry name" value="Type I PLP-dependent aspartate aminotransferase-like (Major domain)"/>
    <property type="match status" value="1"/>
</dbReference>
<evidence type="ECO:0000313" key="11">
    <source>
        <dbReference type="Proteomes" id="UP000256970"/>
    </source>
</evidence>
<evidence type="ECO:0000313" key="9">
    <source>
        <dbReference type="EMBL" id="SZX68342.1"/>
    </source>
</evidence>
<dbReference type="Gene3D" id="3.90.1150.10">
    <property type="entry name" value="Aspartate Aminotransferase, domain 1"/>
    <property type="match status" value="1"/>
</dbReference>
<evidence type="ECO:0000256" key="5">
    <source>
        <dbReference type="ARBA" id="ARBA00022898"/>
    </source>
</evidence>
<dbReference type="EMBL" id="FNXT01000851">
    <property type="protein sequence ID" value="SZX68342.1"/>
    <property type="molecule type" value="Genomic_DNA"/>
</dbReference>
<dbReference type="AlphaFoldDB" id="A0A383VU94"/>
<dbReference type="InterPro" id="IPR015421">
    <property type="entry name" value="PyrdxlP-dep_Trfase_major"/>
</dbReference>
<reference evidence="9 11" key="1">
    <citation type="submission" date="2016-10" db="EMBL/GenBank/DDBJ databases">
        <authorList>
            <person name="Cai Z."/>
        </authorList>
    </citation>
    <scope>NUCLEOTIDE SEQUENCE [LARGE SCALE GENOMIC DNA]</scope>
</reference>
<evidence type="ECO:0000256" key="7">
    <source>
        <dbReference type="ARBA" id="ARBA00023014"/>
    </source>
</evidence>
<dbReference type="InterPro" id="IPR000192">
    <property type="entry name" value="Aminotrans_V_dom"/>
</dbReference>
<proteinExistence type="inferred from homology"/>
<dbReference type="Proteomes" id="UP000256970">
    <property type="component" value="Unassembled WGS sequence"/>
</dbReference>
<keyword evidence="4" id="KW-0479">Metal-binding</keyword>
<organism evidence="9 11">
    <name type="scientific">Tetradesmus obliquus</name>
    <name type="common">Green alga</name>
    <name type="synonym">Acutodesmus obliquus</name>
    <dbReference type="NCBI Taxonomy" id="3088"/>
    <lineage>
        <taxon>Eukaryota</taxon>
        <taxon>Viridiplantae</taxon>
        <taxon>Chlorophyta</taxon>
        <taxon>core chlorophytes</taxon>
        <taxon>Chlorophyceae</taxon>
        <taxon>CS clade</taxon>
        <taxon>Sphaeropleales</taxon>
        <taxon>Scenedesmaceae</taxon>
        <taxon>Tetradesmus</taxon>
    </lineage>
</organism>
<dbReference type="Gene3D" id="1.10.260.50">
    <property type="match status" value="1"/>
</dbReference>
<dbReference type="GO" id="GO:0016740">
    <property type="term" value="F:transferase activity"/>
    <property type="evidence" value="ECO:0007669"/>
    <property type="project" value="UniProtKB-KW"/>
</dbReference>
<dbReference type="GO" id="GO:0051536">
    <property type="term" value="F:iron-sulfur cluster binding"/>
    <property type="evidence" value="ECO:0007669"/>
    <property type="project" value="UniProtKB-KW"/>
</dbReference>
<protein>
    <recommendedName>
        <fullName evidence="8">Aminotransferase class V domain-containing protein</fullName>
    </recommendedName>
</protein>
<evidence type="ECO:0000256" key="6">
    <source>
        <dbReference type="ARBA" id="ARBA00023004"/>
    </source>
</evidence>
<comment type="similarity">
    <text evidence="2">Belongs to the class-V pyridoxal-phosphate-dependent aminotransferase family. NifS/IscS subfamily.</text>
</comment>
<evidence type="ECO:0000256" key="3">
    <source>
        <dbReference type="ARBA" id="ARBA00022679"/>
    </source>
</evidence>
<keyword evidence="7" id="KW-0411">Iron-sulfur</keyword>
<gene>
    <name evidence="10" type="ORF">BQ4739_LOCUS17973</name>
    <name evidence="9" type="ORF">BQ4739_LOCUS8701</name>
</gene>
<evidence type="ECO:0000259" key="8">
    <source>
        <dbReference type="Pfam" id="PF00266"/>
    </source>
</evidence>
<evidence type="ECO:0000256" key="4">
    <source>
        <dbReference type="ARBA" id="ARBA00022723"/>
    </source>
</evidence>
<dbReference type="PANTHER" id="PTHR11601:SF34">
    <property type="entry name" value="CYSTEINE DESULFURASE"/>
    <property type="match status" value="1"/>
</dbReference>
<dbReference type="PIRSF" id="PIRSF005572">
    <property type="entry name" value="NifS"/>
    <property type="match status" value="1"/>
</dbReference>
<feature type="domain" description="Aminotransferase class V" evidence="8">
    <location>
        <begin position="25"/>
        <end position="404"/>
    </location>
</feature>
<dbReference type="Pfam" id="PF00266">
    <property type="entry name" value="Aminotran_5"/>
    <property type="match status" value="1"/>
</dbReference>
<keyword evidence="5" id="KW-0663">Pyridoxal phosphate</keyword>
<dbReference type="EMBL" id="FNXT01001291">
    <property type="protein sequence ID" value="SZX77621.1"/>
    <property type="molecule type" value="Genomic_DNA"/>
</dbReference>
<dbReference type="SUPFAM" id="SSF53383">
    <property type="entry name" value="PLP-dependent transferases"/>
    <property type="match status" value="1"/>
</dbReference>
<keyword evidence="6" id="KW-0408">Iron</keyword>
<dbReference type="STRING" id="3088.A0A383VU94"/>
<evidence type="ECO:0000256" key="1">
    <source>
        <dbReference type="ARBA" id="ARBA00001933"/>
    </source>
</evidence>
<accession>A0A383VU94</accession>
<sequence>MEQQLVQQLPSTGVGSKLPHLAECVYLDYNATTPIYPEVSEAMKPYIYELFGNPSSVHAYGQQTRAAVDKARQQVAGLINCSPDEVAFTSCGTESDNWALWGAVMARRGSSSSSSSSSQQGLPHVVTSQIEHPAVTACLRSMAEQGLCTFTAVPVDSQGLISVTDVVSALTPNTVLVSIMHSNNEVGSLQPVAAIAAAVRQAAPGCLVHSDAAQSMGKVAVDVQQLGVDLLTLVGHKFGAPKGVAALYIRQGVQLANLLSGGSQERGRRGGTENVLLLAGLGAAAELAQLEADATAAHMRSMRDRLAAGLLAALPRHLVRINGPQDSALQLPNTLSISVKGLSAPSLLQMLAQKLAASAGAACHSSHGPAVSPVLQAMRLHPDYAVGTLRLSTGRHTTADEVDRAVTLIVGAARKQGLEFGSSGSSSDTANGTAAH</sequence>
<dbReference type="GO" id="GO:0046872">
    <property type="term" value="F:metal ion binding"/>
    <property type="evidence" value="ECO:0007669"/>
    <property type="project" value="UniProtKB-KW"/>
</dbReference>
<dbReference type="PANTHER" id="PTHR11601">
    <property type="entry name" value="CYSTEINE DESULFURYLASE FAMILY MEMBER"/>
    <property type="match status" value="1"/>
</dbReference>
<evidence type="ECO:0000313" key="10">
    <source>
        <dbReference type="EMBL" id="SZX77621.1"/>
    </source>
</evidence>
<dbReference type="InterPro" id="IPR016454">
    <property type="entry name" value="Cysteine_dSase"/>
</dbReference>